<dbReference type="PROSITE" id="PS50104">
    <property type="entry name" value="TIR"/>
    <property type="match status" value="1"/>
</dbReference>
<dbReference type="FunFam" id="3.40.50.10140:FF:000001">
    <property type="entry name" value="Toll-like receptor 2"/>
    <property type="match status" value="1"/>
</dbReference>
<dbReference type="InterPro" id="IPR001611">
    <property type="entry name" value="Leu-rich_rpt"/>
</dbReference>
<dbReference type="Pfam" id="PF13855">
    <property type="entry name" value="LRR_8"/>
    <property type="match status" value="4"/>
</dbReference>
<dbReference type="Pfam" id="PF01582">
    <property type="entry name" value="TIR"/>
    <property type="match status" value="1"/>
</dbReference>
<dbReference type="InParanoid" id="A0A3Q3GVF1"/>
<evidence type="ECO:0000256" key="1">
    <source>
        <dbReference type="ARBA" id="ARBA00004479"/>
    </source>
</evidence>
<keyword evidence="11" id="KW-0675">Receptor</keyword>
<dbReference type="Proteomes" id="UP000261660">
    <property type="component" value="Unplaced"/>
</dbReference>
<accession>A0A3Q3GVF1</accession>
<evidence type="ECO:0000256" key="12">
    <source>
        <dbReference type="ARBA" id="ARBA00023180"/>
    </source>
</evidence>
<dbReference type="GO" id="GO:0038023">
    <property type="term" value="F:signaling receptor activity"/>
    <property type="evidence" value="ECO:0007669"/>
    <property type="project" value="TreeGrafter"/>
</dbReference>
<evidence type="ECO:0000313" key="15">
    <source>
        <dbReference type="Ensembl" id="ENSLBEP00000034383.1"/>
    </source>
</evidence>
<dbReference type="InterPro" id="IPR035897">
    <property type="entry name" value="Toll_tir_struct_dom_sf"/>
</dbReference>
<comment type="similarity">
    <text evidence="2">Belongs to the Toll-like receptor family.</text>
</comment>
<dbReference type="AlphaFoldDB" id="A0A3Q3GVF1"/>
<dbReference type="SUPFAM" id="SSF52047">
    <property type="entry name" value="RNI-like"/>
    <property type="match status" value="1"/>
</dbReference>
<dbReference type="PANTHER" id="PTHR24365:SF522">
    <property type="entry name" value="LOW QUALITY PROTEIN: TOLL-LIKE RECEPTOR 13-RELATED"/>
    <property type="match status" value="1"/>
</dbReference>
<keyword evidence="9" id="KW-1133">Transmembrane helix</keyword>
<dbReference type="InterPro" id="IPR032675">
    <property type="entry name" value="LRR_dom_sf"/>
</dbReference>
<evidence type="ECO:0000256" key="11">
    <source>
        <dbReference type="ARBA" id="ARBA00023170"/>
    </source>
</evidence>
<keyword evidence="7" id="KW-0677">Repeat</keyword>
<dbReference type="GeneTree" id="ENSGT00940000163999"/>
<dbReference type="GO" id="GO:0002224">
    <property type="term" value="P:toll-like receptor signaling pathway"/>
    <property type="evidence" value="ECO:0007669"/>
    <property type="project" value="TreeGrafter"/>
</dbReference>
<dbReference type="GO" id="GO:0006954">
    <property type="term" value="P:inflammatory response"/>
    <property type="evidence" value="ECO:0007669"/>
    <property type="project" value="UniProtKB-KW"/>
</dbReference>
<comment type="subcellular location">
    <subcellularLocation>
        <location evidence="1">Membrane</location>
        <topology evidence="1">Single-pass type I membrane protein</topology>
    </subcellularLocation>
</comment>
<dbReference type="SUPFAM" id="SSF52200">
    <property type="entry name" value="Toll/Interleukin receptor TIR domain"/>
    <property type="match status" value="1"/>
</dbReference>
<dbReference type="SMART" id="SM00369">
    <property type="entry name" value="LRR_TYP"/>
    <property type="match status" value="8"/>
</dbReference>
<keyword evidence="12" id="KW-0325">Glycoprotein</keyword>
<evidence type="ECO:0000256" key="5">
    <source>
        <dbReference type="ARBA" id="ARBA00022692"/>
    </source>
</evidence>
<sequence length="918" mass="104270">MTPLLHPFKQSPPPPFQTVLLLHLFKQSPPPPFQTVLLLHLFKQSPPPPSQTVLLHLFKQSSSTFSNSPPPPFQTIPCGLNETSIAVPDDIPRDTRSVKIYLNPIKQINSDDFGNMSKLRLLIFNSNLIAHIDDGSFLDLVALKKLCIRDNQLTHLTENLFQGLSNLTLLDLSKNNLHFIHSSAFHFLSSLETVILDFNKLGKVNDIQSFLLLPHLQTMSIRDNLLSSFESKDLLLNVSSGLKLLDVAGNDLRRFGNTTHIFPHLRTINLCQCVEYSGLKWDIRDKSLLRNITKLDFSYPLIAFEEIQNVLQSLDSLQHLQLNFMKPWIDKGLLATVCKIPTFKKLDLSFNYFANSSAKFGACSQLRELDLSCAKMTELPKGTIGMMRRLSCVFQNLNRLKVLCMSENLLWTFGGAFKIGSQNLEVLNLGKHFVDTLEKGDFEGLGSLKHLDIVSDNIGRVKLGAFDGLNNLTSLTVSLPIEFENNFRTLQVIENLTIYFHIDSIFQGPPLNIDKAIFHLESLKKLKMVCTGDHYGFFINVHIEMLQSMKLLEDFTGENIFISAPSQETFQFNSQLKSLTIKQSPLSDLSPELFRSFPNLQQLDLRGTTLKPLDFVVKANLSALRSLQLSDNATTVINERLFQTLPALIYLDLGNNPLTCDCSNAGFIQWVKSNNQTQVDNAFQFTCSFPLTKQGTKLLDFDFQSCWIDFSFLCFISSTCLVVLTLLPSFIYHFLRWQLVYAFHLFLAFLYDSRKRGKGVPHLYDAFISYNTKDEAWVYGELLPALEGEQGWRLCLHHRDFQPGKPIIENIIDAIYGSRKTICVISQSEWCSREIQMASFRLFDEQKDVLILLFLEEIPAQQLSPYYRVRKLVKKLTYLSWSKAGRHTGVFWQGVRRALETGDSTKESGNLLSGPAGC</sequence>
<reference evidence="15" key="2">
    <citation type="submission" date="2025-09" db="UniProtKB">
        <authorList>
            <consortium name="Ensembl"/>
        </authorList>
    </citation>
    <scope>IDENTIFICATION</scope>
</reference>
<keyword evidence="6" id="KW-0732">Signal</keyword>
<protein>
    <recommendedName>
        <fullName evidence="14">TIR domain-containing protein</fullName>
    </recommendedName>
</protein>
<keyword evidence="8" id="KW-0391">Immunity</keyword>
<reference evidence="15" key="1">
    <citation type="submission" date="2025-08" db="UniProtKB">
        <authorList>
            <consortium name="Ensembl"/>
        </authorList>
    </citation>
    <scope>IDENTIFICATION</scope>
</reference>
<dbReference type="InterPro" id="IPR000157">
    <property type="entry name" value="TIR_dom"/>
</dbReference>
<evidence type="ECO:0000256" key="8">
    <source>
        <dbReference type="ARBA" id="ARBA00022859"/>
    </source>
</evidence>
<evidence type="ECO:0000259" key="14">
    <source>
        <dbReference type="PROSITE" id="PS50104"/>
    </source>
</evidence>
<dbReference type="Ensembl" id="ENSLBET00000035866.1">
    <property type="protein sequence ID" value="ENSLBEP00000034383.1"/>
    <property type="gene ID" value="ENSLBEG00000025796.1"/>
</dbReference>
<dbReference type="SMART" id="SM00255">
    <property type="entry name" value="TIR"/>
    <property type="match status" value="1"/>
</dbReference>
<keyword evidence="5" id="KW-0812">Transmembrane</keyword>
<name>A0A3Q3GVF1_9LABR</name>
<dbReference type="PANTHER" id="PTHR24365">
    <property type="entry name" value="TOLL-LIKE RECEPTOR"/>
    <property type="match status" value="1"/>
</dbReference>
<keyword evidence="4" id="KW-0433">Leucine-rich repeat</keyword>
<dbReference type="GO" id="GO:0045087">
    <property type="term" value="P:innate immune response"/>
    <property type="evidence" value="ECO:0007669"/>
    <property type="project" value="UniProtKB-KW"/>
</dbReference>
<evidence type="ECO:0000256" key="13">
    <source>
        <dbReference type="ARBA" id="ARBA00023198"/>
    </source>
</evidence>
<dbReference type="STRING" id="56723.ENSLBEP00000034383"/>
<evidence type="ECO:0000256" key="4">
    <source>
        <dbReference type="ARBA" id="ARBA00022614"/>
    </source>
</evidence>
<evidence type="ECO:0000256" key="2">
    <source>
        <dbReference type="ARBA" id="ARBA00009634"/>
    </source>
</evidence>
<organism evidence="15 16">
    <name type="scientific">Labrus bergylta</name>
    <name type="common">ballan wrasse</name>
    <dbReference type="NCBI Taxonomy" id="56723"/>
    <lineage>
        <taxon>Eukaryota</taxon>
        <taxon>Metazoa</taxon>
        <taxon>Chordata</taxon>
        <taxon>Craniata</taxon>
        <taxon>Vertebrata</taxon>
        <taxon>Euteleostomi</taxon>
        <taxon>Actinopterygii</taxon>
        <taxon>Neopterygii</taxon>
        <taxon>Teleostei</taxon>
        <taxon>Neoteleostei</taxon>
        <taxon>Acanthomorphata</taxon>
        <taxon>Eupercaria</taxon>
        <taxon>Labriformes</taxon>
        <taxon>Labridae</taxon>
        <taxon>Labrus</taxon>
    </lineage>
</organism>
<keyword evidence="10" id="KW-0472">Membrane</keyword>
<evidence type="ECO:0000256" key="6">
    <source>
        <dbReference type="ARBA" id="ARBA00022729"/>
    </source>
</evidence>
<keyword evidence="16" id="KW-1185">Reference proteome</keyword>
<proteinExistence type="inferred from homology"/>
<dbReference type="Gene3D" id="3.80.10.10">
    <property type="entry name" value="Ribonuclease Inhibitor"/>
    <property type="match status" value="4"/>
</dbReference>
<evidence type="ECO:0000256" key="7">
    <source>
        <dbReference type="ARBA" id="ARBA00022737"/>
    </source>
</evidence>
<evidence type="ECO:0000256" key="10">
    <source>
        <dbReference type="ARBA" id="ARBA00023136"/>
    </source>
</evidence>
<dbReference type="Gene3D" id="3.40.50.10140">
    <property type="entry name" value="Toll/interleukin-1 receptor homology (TIR) domain"/>
    <property type="match status" value="1"/>
</dbReference>
<dbReference type="SUPFAM" id="SSF52058">
    <property type="entry name" value="L domain-like"/>
    <property type="match status" value="1"/>
</dbReference>
<dbReference type="InterPro" id="IPR003591">
    <property type="entry name" value="Leu-rich_rpt_typical-subtyp"/>
</dbReference>
<dbReference type="GO" id="GO:0005886">
    <property type="term" value="C:plasma membrane"/>
    <property type="evidence" value="ECO:0007669"/>
    <property type="project" value="TreeGrafter"/>
</dbReference>
<feature type="domain" description="TIR" evidence="14">
    <location>
        <begin position="762"/>
        <end position="899"/>
    </location>
</feature>
<keyword evidence="3" id="KW-0399">Innate immunity</keyword>
<evidence type="ECO:0000313" key="16">
    <source>
        <dbReference type="Proteomes" id="UP000261660"/>
    </source>
</evidence>
<keyword evidence="13" id="KW-0395">Inflammatory response</keyword>
<evidence type="ECO:0000256" key="9">
    <source>
        <dbReference type="ARBA" id="ARBA00022989"/>
    </source>
</evidence>
<evidence type="ECO:0000256" key="3">
    <source>
        <dbReference type="ARBA" id="ARBA00022588"/>
    </source>
</evidence>